<dbReference type="PANTHER" id="PTHR34933">
    <property type="entry name" value="FLAGELLAR L-RING PROTEIN"/>
    <property type="match status" value="1"/>
</dbReference>
<gene>
    <name evidence="7" type="primary">flgH_5</name>
    <name evidence="7" type="ORF">GALL_205510</name>
</gene>
<keyword evidence="7" id="KW-0969">Cilium</keyword>
<evidence type="ECO:0000256" key="2">
    <source>
        <dbReference type="ARBA" id="ARBA00004370"/>
    </source>
</evidence>
<keyword evidence="6" id="KW-1133">Transmembrane helix</keyword>
<dbReference type="PRINTS" id="PR01008">
    <property type="entry name" value="FLGLRINGFLGH"/>
</dbReference>
<feature type="transmembrane region" description="Helical" evidence="6">
    <location>
        <begin position="25"/>
        <end position="48"/>
    </location>
</feature>
<evidence type="ECO:0000256" key="5">
    <source>
        <dbReference type="ARBA" id="ARBA00023143"/>
    </source>
</evidence>
<evidence type="ECO:0000256" key="3">
    <source>
        <dbReference type="ARBA" id="ARBA00022729"/>
    </source>
</evidence>
<dbReference type="InterPro" id="IPR000527">
    <property type="entry name" value="Flag_Lring"/>
</dbReference>
<protein>
    <submittedName>
        <fullName evidence="7">Flagellar L-ring protein</fullName>
    </submittedName>
</protein>
<evidence type="ECO:0000256" key="6">
    <source>
        <dbReference type="SAM" id="Phobius"/>
    </source>
</evidence>
<dbReference type="AlphaFoldDB" id="A0A1J5S6K5"/>
<keyword evidence="7" id="KW-0966">Cell projection</keyword>
<keyword evidence="5" id="KW-0975">Bacterial flagellum</keyword>
<keyword evidence="6" id="KW-0812">Transmembrane</keyword>
<dbReference type="HAMAP" id="MF_00415">
    <property type="entry name" value="FlgH"/>
    <property type="match status" value="1"/>
</dbReference>
<comment type="subcellular location">
    <subcellularLocation>
        <location evidence="1">Bacterial flagellum</location>
    </subcellularLocation>
    <subcellularLocation>
        <location evidence="2">Membrane</location>
    </subcellularLocation>
</comment>
<comment type="caution">
    <text evidence="7">The sequence shown here is derived from an EMBL/GenBank/DDBJ whole genome shotgun (WGS) entry which is preliminary data.</text>
</comment>
<proteinExistence type="inferred from homology"/>
<keyword evidence="7" id="KW-0282">Flagellum</keyword>
<dbReference type="GO" id="GO:0071973">
    <property type="term" value="P:bacterial-type flagellum-dependent cell motility"/>
    <property type="evidence" value="ECO:0007669"/>
    <property type="project" value="InterPro"/>
</dbReference>
<evidence type="ECO:0000313" key="7">
    <source>
        <dbReference type="EMBL" id="OIQ97419.1"/>
    </source>
</evidence>
<sequence>MRTFTFHNKPTNINLSSYEVSLRNYFSYILFSFFLLLNACAITPDTIVKKPTTARPHEAPAVAASSGAIFNAQAFHPMFEDRRPRYVGDIVTINITENTSATKAGGSSGNKDGKADFTTNASIKSNVPIVGGIASKLPFGNLSTFSANSANSFADKAAENASNVFTGSITTTVTEVLPNGNLVVSGDKQVSFDKGTEFVRFSGVVNPDTITQGNFVTSNKVADARIEYRTNSKIDAAAISSIFARFFLSISPW</sequence>
<organism evidence="7">
    <name type="scientific">mine drainage metagenome</name>
    <dbReference type="NCBI Taxonomy" id="410659"/>
    <lineage>
        <taxon>unclassified sequences</taxon>
        <taxon>metagenomes</taxon>
        <taxon>ecological metagenomes</taxon>
    </lineage>
</organism>
<dbReference type="GO" id="GO:0016020">
    <property type="term" value="C:membrane"/>
    <property type="evidence" value="ECO:0007669"/>
    <property type="project" value="UniProtKB-SubCell"/>
</dbReference>
<dbReference type="EMBL" id="MLJW01000133">
    <property type="protein sequence ID" value="OIQ97419.1"/>
    <property type="molecule type" value="Genomic_DNA"/>
</dbReference>
<dbReference type="GO" id="GO:0009427">
    <property type="term" value="C:bacterial-type flagellum basal body, distal rod, L ring"/>
    <property type="evidence" value="ECO:0007669"/>
    <property type="project" value="InterPro"/>
</dbReference>
<evidence type="ECO:0000256" key="1">
    <source>
        <dbReference type="ARBA" id="ARBA00004365"/>
    </source>
</evidence>
<name>A0A1J5S6K5_9ZZZZ</name>
<dbReference type="PANTHER" id="PTHR34933:SF3">
    <property type="entry name" value="FLAGELLAR L-RING PROTEIN"/>
    <property type="match status" value="1"/>
</dbReference>
<keyword evidence="4 6" id="KW-0472">Membrane</keyword>
<evidence type="ECO:0000256" key="4">
    <source>
        <dbReference type="ARBA" id="ARBA00023136"/>
    </source>
</evidence>
<reference evidence="7" key="1">
    <citation type="submission" date="2016-10" db="EMBL/GenBank/DDBJ databases">
        <title>Sequence of Gallionella enrichment culture.</title>
        <authorList>
            <person name="Poehlein A."/>
            <person name="Muehling M."/>
            <person name="Daniel R."/>
        </authorList>
    </citation>
    <scope>NUCLEOTIDE SEQUENCE</scope>
</reference>
<dbReference type="Pfam" id="PF02107">
    <property type="entry name" value="FlgH"/>
    <property type="match status" value="1"/>
</dbReference>
<accession>A0A1J5S6K5</accession>
<keyword evidence="3" id="KW-0732">Signal</keyword>
<dbReference type="GO" id="GO:0003774">
    <property type="term" value="F:cytoskeletal motor activity"/>
    <property type="evidence" value="ECO:0007669"/>
    <property type="project" value="InterPro"/>
</dbReference>